<dbReference type="AlphaFoldDB" id="A0AA41U8K7"/>
<dbReference type="InterPro" id="IPR010982">
    <property type="entry name" value="Lambda_DNA-bd_dom_sf"/>
</dbReference>
<dbReference type="SUPFAM" id="SSF52540">
    <property type="entry name" value="P-loop containing nucleoside triphosphate hydrolases"/>
    <property type="match status" value="1"/>
</dbReference>
<protein>
    <submittedName>
        <fullName evidence="3">Tetratricopeptide repeat protein</fullName>
    </submittedName>
</protein>
<reference evidence="3" key="1">
    <citation type="submission" date="2022-01" db="EMBL/GenBank/DDBJ databases">
        <title>Antribacter sp. nov., isolated from Guizhou of China.</title>
        <authorList>
            <person name="Chengliang C."/>
            <person name="Ya Z."/>
        </authorList>
    </citation>
    <scope>NUCLEOTIDE SEQUENCE</scope>
    <source>
        <strain evidence="3">KLBMP 9083</strain>
    </source>
</reference>
<dbReference type="SUPFAM" id="SSF48452">
    <property type="entry name" value="TPR-like"/>
    <property type="match status" value="2"/>
</dbReference>
<evidence type="ECO:0000259" key="2">
    <source>
        <dbReference type="PROSITE" id="PS50943"/>
    </source>
</evidence>
<dbReference type="InterPro" id="IPR002182">
    <property type="entry name" value="NB-ARC"/>
</dbReference>
<dbReference type="PROSITE" id="PS50005">
    <property type="entry name" value="TPR"/>
    <property type="match status" value="2"/>
</dbReference>
<name>A0AA41U8K7_9MICO</name>
<dbReference type="SUPFAM" id="SSF47413">
    <property type="entry name" value="lambda repressor-like DNA-binding domains"/>
    <property type="match status" value="1"/>
</dbReference>
<accession>A0AA41U8K7</accession>
<dbReference type="InterPro" id="IPR019734">
    <property type="entry name" value="TPR_rpt"/>
</dbReference>
<dbReference type="Gene3D" id="1.10.10.10">
    <property type="entry name" value="Winged helix-like DNA-binding domain superfamily/Winged helix DNA-binding domain"/>
    <property type="match status" value="1"/>
</dbReference>
<dbReference type="SMART" id="SM00028">
    <property type="entry name" value="TPR"/>
    <property type="match status" value="5"/>
</dbReference>
<dbReference type="CDD" id="cd00093">
    <property type="entry name" value="HTH_XRE"/>
    <property type="match status" value="1"/>
</dbReference>
<proteinExistence type="predicted"/>
<organism evidence="3 4">
    <name type="scientific">Antribacter soli</name>
    <dbReference type="NCBI Taxonomy" id="2910976"/>
    <lineage>
        <taxon>Bacteria</taxon>
        <taxon>Bacillati</taxon>
        <taxon>Actinomycetota</taxon>
        <taxon>Actinomycetes</taxon>
        <taxon>Micrococcales</taxon>
        <taxon>Promicromonosporaceae</taxon>
        <taxon>Antribacter</taxon>
    </lineage>
</organism>
<sequence>MSEGRSDVQVNLRPLRLRAMLTQEELAFKAGVGTRTIRDIESGRARPQPKTLRLLIEALGLDEADRTLLSSPPEGTPPVPRELPRALAGFVGRERHVDALFTAINDGATVVTVHGMAGVGKTSLVVWAAHALAPRFPDGQLFVDLHGATHSGGPRPGLQSVLTRLLRRLGVGDRDLPAEVDEMTARYRSVIASRRVLLVLDNATDAEQVEALLPGTPESLVVATSRRDLSQVAGAYRLLLDPPAMPEAVAMLGAAVTDRITVEEAAAIAERCGRLPLAMSLAAARLRSRPNWQAEDLLARLADDDRLLSELDMRHSGVAAALSASYLELDAEHRRMFRRLGLVPGDDVDARAAAALCEVTEEQAVWMLENLVDVHLVESRSPGRYRMHDLVRVYAMQLAGMEEPEAERDEAFVRLVNLYLHFAYRAANQVSPTEARILAAGVTAHDLGLPGFADKESAISWFRAERTNLVAAVSAAERSGRLEPAWHLATAFTAFRLIDRDHEEYLTINRIALDIARRLHDESKEAHTLADRGRHLLVAGRCQEAVSYLERAATLFRELDDITAAAFALRNIGIAHRQSGRFAEALDVYRSALALAEAASDTTAMVVVGANMVVPLLRLGRLSDAEHCLSETEQLVDVSDQYNRLRIENFRGTVLRERGDPAAALLLHIACLERCRRMGFRGGLSPILIELGTDLVCLDRGAEAAVYLSQAVEDAEDLGYPSLVRTALIDLGRALALSSRFEEAVGHFERAAGLAESHEDAYELARANHGLADAHRSRGDADAERQHLHRAARAYADCGVPEAAMIHRDRPA</sequence>
<dbReference type="PANTHER" id="PTHR47691">
    <property type="entry name" value="REGULATOR-RELATED"/>
    <property type="match status" value="1"/>
</dbReference>
<dbReference type="SMART" id="SM00530">
    <property type="entry name" value="HTH_XRE"/>
    <property type="match status" value="1"/>
</dbReference>
<dbReference type="Proteomes" id="UP001165405">
    <property type="component" value="Unassembled WGS sequence"/>
</dbReference>
<feature type="domain" description="HTH cro/C1-type" evidence="2">
    <location>
        <begin position="12"/>
        <end position="66"/>
    </location>
</feature>
<dbReference type="InterPro" id="IPR011990">
    <property type="entry name" value="TPR-like_helical_dom_sf"/>
</dbReference>
<evidence type="ECO:0000313" key="4">
    <source>
        <dbReference type="Proteomes" id="UP001165405"/>
    </source>
</evidence>
<dbReference type="InterPro" id="IPR036388">
    <property type="entry name" value="WH-like_DNA-bd_sf"/>
</dbReference>
<dbReference type="Gene3D" id="1.25.40.10">
    <property type="entry name" value="Tetratricopeptide repeat domain"/>
    <property type="match status" value="2"/>
</dbReference>
<dbReference type="Pfam" id="PF13424">
    <property type="entry name" value="TPR_12"/>
    <property type="match status" value="1"/>
</dbReference>
<dbReference type="PROSITE" id="PS50943">
    <property type="entry name" value="HTH_CROC1"/>
    <property type="match status" value="1"/>
</dbReference>
<dbReference type="EMBL" id="JAKGSG010000054">
    <property type="protein sequence ID" value="MCF4123103.1"/>
    <property type="molecule type" value="Genomic_DNA"/>
</dbReference>
<keyword evidence="1" id="KW-0802">TPR repeat</keyword>
<comment type="caution">
    <text evidence="3">The sequence shown here is derived from an EMBL/GenBank/DDBJ whole genome shotgun (WGS) entry which is preliminary data.</text>
</comment>
<dbReference type="InterPro" id="IPR001387">
    <property type="entry name" value="Cro/C1-type_HTH"/>
</dbReference>
<feature type="repeat" description="TPR" evidence="1">
    <location>
        <begin position="725"/>
        <end position="758"/>
    </location>
</feature>
<feature type="repeat" description="TPR" evidence="1">
    <location>
        <begin position="566"/>
        <end position="599"/>
    </location>
</feature>
<dbReference type="Gene3D" id="1.10.260.40">
    <property type="entry name" value="lambda repressor-like DNA-binding domains"/>
    <property type="match status" value="1"/>
</dbReference>
<evidence type="ECO:0000313" key="3">
    <source>
        <dbReference type="EMBL" id="MCF4123103.1"/>
    </source>
</evidence>
<dbReference type="Gene3D" id="3.40.50.300">
    <property type="entry name" value="P-loop containing nucleotide triphosphate hydrolases"/>
    <property type="match status" value="1"/>
</dbReference>
<dbReference type="Pfam" id="PF01381">
    <property type="entry name" value="HTH_3"/>
    <property type="match status" value="1"/>
</dbReference>
<dbReference type="GO" id="GO:0043531">
    <property type="term" value="F:ADP binding"/>
    <property type="evidence" value="ECO:0007669"/>
    <property type="project" value="InterPro"/>
</dbReference>
<dbReference type="Pfam" id="PF00931">
    <property type="entry name" value="NB-ARC"/>
    <property type="match status" value="1"/>
</dbReference>
<dbReference type="GO" id="GO:0003677">
    <property type="term" value="F:DNA binding"/>
    <property type="evidence" value="ECO:0007669"/>
    <property type="project" value="InterPro"/>
</dbReference>
<dbReference type="PANTHER" id="PTHR47691:SF3">
    <property type="entry name" value="HTH-TYPE TRANSCRIPTIONAL REGULATOR RV0890C-RELATED"/>
    <property type="match status" value="1"/>
</dbReference>
<dbReference type="RefSeq" id="WP_236090913.1">
    <property type="nucleotide sequence ID" value="NZ_JAKGSG010000054.1"/>
</dbReference>
<gene>
    <name evidence="3" type="ORF">L1785_19200</name>
</gene>
<evidence type="ECO:0000256" key="1">
    <source>
        <dbReference type="PROSITE-ProRule" id="PRU00339"/>
    </source>
</evidence>
<dbReference type="InterPro" id="IPR027417">
    <property type="entry name" value="P-loop_NTPase"/>
</dbReference>
<keyword evidence="4" id="KW-1185">Reference proteome</keyword>
<dbReference type="PRINTS" id="PR00364">
    <property type="entry name" value="DISEASERSIST"/>
</dbReference>